<sequence length="51" mass="6114">MYFYTYYDSSITLGKVIGRGKTRQTLDRLIIDLLTVDDYRNEDKKNSEKYI</sequence>
<evidence type="ECO:0000313" key="2">
    <source>
        <dbReference type="Proteomes" id="UP000294299"/>
    </source>
</evidence>
<evidence type="ECO:0000313" key="1">
    <source>
        <dbReference type="EMBL" id="VFJ12626.1"/>
    </source>
</evidence>
<reference evidence="1 2" key="1">
    <citation type="submission" date="2019-02" db="EMBL/GenBank/DDBJ databases">
        <authorList>
            <person name="Lehtovirta-Morley E L."/>
        </authorList>
    </citation>
    <scope>NUCLEOTIDE SEQUENCE [LARGE SCALE GENOMIC DNA]</scope>
    <source>
        <strain evidence="1">NFRAN1</strain>
    </source>
</reference>
<dbReference type="KEGG" id="nfn:NFRAN_0305"/>
<gene>
    <name evidence="1" type="ORF">NFRAN_0305</name>
</gene>
<dbReference type="RefSeq" id="WP_172602023.1">
    <property type="nucleotide sequence ID" value="NZ_LR216287.1"/>
</dbReference>
<dbReference type="EMBL" id="LR216287">
    <property type="protein sequence ID" value="VFJ12626.1"/>
    <property type="molecule type" value="Genomic_DNA"/>
</dbReference>
<dbReference type="GeneID" id="55648706"/>
<organism evidence="1 2">
    <name type="scientific">Candidatus Nitrosocosmicus franklandianus</name>
    <dbReference type="NCBI Taxonomy" id="1798806"/>
    <lineage>
        <taxon>Archaea</taxon>
        <taxon>Nitrososphaerota</taxon>
        <taxon>Nitrososphaeria</taxon>
        <taxon>Nitrososphaerales</taxon>
        <taxon>Nitrososphaeraceae</taxon>
        <taxon>Candidatus Nitrosocosmicus</taxon>
    </lineage>
</organism>
<dbReference type="AlphaFoldDB" id="A0A484I4D9"/>
<proteinExistence type="predicted"/>
<protein>
    <submittedName>
        <fullName evidence="1">Uncharacterized protein</fullName>
    </submittedName>
</protein>
<name>A0A484I4D9_9ARCH</name>
<accession>A0A484I4D9</accession>
<dbReference type="Proteomes" id="UP000294299">
    <property type="component" value="Chromosome NFRAN"/>
</dbReference>
<keyword evidence="2" id="KW-1185">Reference proteome</keyword>